<dbReference type="Pfam" id="PF12796">
    <property type="entry name" value="Ank_2"/>
    <property type="match status" value="1"/>
</dbReference>
<reference evidence="2 3" key="1">
    <citation type="submission" date="2024-05" db="EMBL/GenBank/DDBJ databases">
        <authorList>
            <person name="Wallberg A."/>
        </authorList>
    </citation>
    <scope>NUCLEOTIDE SEQUENCE [LARGE SCALE GENOMIC DNA]</scope>
</reference>
<evidence type="ECO:0000313" key="3">
    <source>
        <dbReference type="Proteomes" id="UP001497623"/>
    </source>
</evidence>
<keyword evidence="1" id="KW-0040">ANK repeat</keyword>
<dbReference type="PANTHER" id="PTHR24133">
    <property type="entry name" value="ANKYRIN DOMAIN-CONTAINING"/>
    <property type="match status" value="1"/>
</dbReference>
<dbReference type="InterPro" id="IPR002110">
    <property type="entry name" value="Ankyrin_rpt"/>
</dbReference>
<evidence type="ECO:0000256" key="1">
    <source>
        <dbReference type="PROSITE-ProRule" id="PRU00023"/>
    </source>
</evidence>
<dbReference type="PROSITE" id="PS50297">
    <property type="entry name" value="ANK_REP_REGION"/>
    <property type="match status" value="1"/>
</dbReference>
<dbReference type="PROSITE" id="PS50088">
    <property type="entry name" value="ANK_REPEAT"/>
    <property type="match status" value="1"/>
</dbReference>
<dbReference type="EMBL" id="CAXKWB010041472">
    <property type="protein sequence ID" value="CAL4156434.1"/>
    <property type="molecule type" value="Genomic_DNA"/>
</dbReference>
<comment type="caution">
    <text evidence="2">The sequence shown here is derived from an EMBL/GenBank/DDBJ whole genome shotgun (WGS) entry which is preliminary data.</text>
</comment>
<dbReference type="InterPro" id="IPR036770">
    <property type="entry name" value="Ankyrin_rpt-contain_sf"/>
</dbReference>
<feature type="non-terminal residue" evidence="2">
    <location>
        <position position="340"/>
    </location>
</feature>
<feature type="repeat" description="ANK" evidence="1">
    <location>
        <begin position="47"/>
        <end position="69"/>
    </location>
</feature>
<proteinExistence type="predicted"/>
<dbReference type="Proteomes" id="UP001497623">
    <property type="component" value="Unassembled WGS sequence"/>
</dbReference>
<dbReference type="SUPFAM" id="SSF48403">
    <property type="entry name" value="Ankyrin repeat"/>
    <property type="match status" value="1"/>
</dbReference>
<protein>
    <submittedName>
        <fullName evidence="2">Uncharacterized protein</fullName>
    </submittedName>
</protein>
<evidence type="ECO:0000313" key="2">
    <source>
        <dbReference type="EMBL" id="CAL4156434.1"/>
    </source>
</evidence>
<sequence>KYSIRYYEGDNDNIFDMVNSSSQLTLKWKQLKVNIPSEHSGYYQNEKGLTVLHVASVNGHFEAVQLLIKELKIYPYLKDYNGDVPADLADIAGHHRIAKYLRNSFKQKTLSISDQNRLYEQLLAVISCSDNVQEASQLLIQGAPLESYGRTSPSALAMAILWNRVMIMELLLAAGPPLTVKHHGKTLLQVAWFSPDVTVRVKTIITRAFFSILMWERVRYVFEIETEELDSFLTREKVKFFSKNYRPEHHKYLWMANSKKVTKSKTFLNVGLEDLLDALNGEAPWKAKWSIIKDESFAKLESATQLRIPNNPLGFSVLMWTAAKYNCKLTTFFLHEAGGR</sequence>
<name>A0AAV2S0K0_MEGNR</name>
<dbReference type="PANTHER" id="PTHR24133:SF40">
    <property type="entry name" value="ANKYRIN REPEAT DOMAIN 44"/>
    <property type="match status" value="1"/>
</dbReference>
<feature type="non-terminal residue" evidence="2">
    <location>
        <position position="1"/>
    </location>
</feature>
<dbReference type="AlphaFoldDB" id="A0AAV2S0K0"/>
<dbReference type="InterPro" id="IPR052391">
    <property type="entry name" value="E3_Ligase-Neurotoxin"/>
</dbReference>
<keyword evidence="3" id="KW-1185">Reference proteome</keyword>
<gene>
    <name evidence="2" type="ORF">MNOR_LOCUS31716</name>
</gene>
<dbReference type="Gene3D" id="1.25.40.20">
    <property type="entry name" value="Ankyrin repeat-containing domain"/>
    <property type="match status" value="2"/>
</dbReference>
<organism evidence="2 3">
    <name type="scientific">Meganyctiphanes norvegica</name>
    <name type="common">Northern krill</name>
    <name type="synonym">Thysanopoda norvegica</name>
    <dbReference type="NCBI Taxonomy" id="48144"/>
    <lineage>
        <taxon>Eukaryota</taxon>
        <taxon>Metazoa</taxon>
        <taxon>Ecdysozoa</taxon>
        <taxon>Arthropoda</taxon>
        <taxon>Crustacea</taxon>
        <taxon>Multicrustacea</taxon>
        <taxon>Malacostraca</taxon>
        <taxon>Eumalacostraca</taxon>
        <taxon>Eucarida</taxon>
        <taxon>Euphausiacea</taxon>
        <taxon>Euphausiidae</taxon>
        <taxon>Meganyctiphanes</taxon>
    </lineage>
</organism>
<accession>A0AAV2S0K0</accession>